<evidence type="ECO:0000259" key="2">
    <source>
        <dbReference type="Pfam" id="PF12937"/>
    </source>
</evidence>
<comment type="caution">
    <text evidence="3">The sequence shown here is derived from an EMBL/GenBank/DDBJ whole genome shotgun (WGS) entry which is preliminary data.</text>
</comment>
<feature type="domain" description="KIB1-4 beta-propeller" evidence="1">
    <location>
        <begin position="79"/>
        <end position="362"/>
    </location>
</feature>
<dbReference type="OrthoDB" id="634480at2759"/>
<keyword evidence="4" id="KW-1185">Reference proteome</keyword>
<feature type="domain" description="F-box" evidence="2">
    <location>
        <begin position="21"/>
        <end position="57"/>
    </location>
</feature>
<evidence type="ECO:0000259" key="1">
    <source>
        <dbReference type="Pfam" id="PF03478"/>
    </source>
</evidence>
<evidence type="ECO:0008006" key="5">
    <source>
        <dbReference type="Google" id="ProtNLM"/>
    </source>
</evidence>
<dbReference type="SUPFAM" id="SSF81383">
    <property type="entry name" value="F-box domain"/>
    <property type="match status" value="1"/>
</dbReference>
<name>A0A1E5VR09_9POAL</name>
<sequence length="374" mass="41461">MGICFSISRRRKTCNTPTPAWSDLPPELAGIVLGWLPSHTDRVRFAAVCWHWHLAARQQRPLIPLPLPWISFNNGHFQSLSDGEAHALPDPGCALLCNSTFGGLVLLEVDDPARTCVLLDPFGGVSMVLPPPPCRYRSDASYGRSDHYYNDPYYQYPRCSAFRKLIIIGICRPGVGATCALHIRGDGDTWYEDFAFFRGKLYAIDNRGDLYEFDLTTDDSDGGCRSVKVPACVIQHAPRQEEPEPALAAAPQGARRTTRRYLVVSSDNDELLMVRWSIVEYNHVDACHTSALGPAGKEPVMAFGVFQADLKTSAWSEMTTSGALEDQVLFVSRSCSLTLRASDYKNAGGGDVRGNRVFYLEDDGFARYVARGRK</sequence>
<evidence type="ECO:0000313" key="3">
    <source>
        <dbReference type="EMBL" id="OEL27549.1"/>
    </source>
</evidence>
<organism evidence="3 4">
    <name type="scientific">Dichanthelium oligosanthes</name>
    <dbReference type="NCBI Taxonomy" id="888268"/>
    <lineage>
        <taxon>Eukaryota</taxon>
        <taxon>Viridiplantae</taxon>
        <taxon>Streptophyta</taxon>
        <taxon>Embryophyta</taxon>
        <taxon>Tracheophyta</taxon>
        <taxon>Spermatophyta</taxon>
        <taxon>Magnoliopsida</taxon>
        <taxon>Liliopsida</taxon>
        <taxon>Poales</taxon>
        <taxon>Poaceae</taxon>
        <taxon>PACMAD clade</taxon>
        <taxon>Panicoideae</taxon>
        <taxon>Panicodae</taxon>
        <taxon>Paniceae</taxon>
        <taxon>Dichantheliinae</taxon>
        <taxon>Dichanthelium</taxon>
    </lineage>
</organism>
<dbReference type="EMBL" id="LWDX02032251">
    <property type="protein sequence ID" value="OEL27549.1"/>
    <property type="molecule type" value="Genomic_DNA"/>
</dbReference>
<gene>
    <name evidence="3" type="ORF">BAE44_0011433</name>
</gene>
<dbReference type="Pfam" id="PF03478">
    <property type="entry name" value="Beta-prop_KIB1-4"/>
    <property type="match status" value="1"/>
</dbReference>
<dbReference type="PANTHER" id="PTHR33110:SF79">
    <property type="entry name" value="OS12G0155900 PROTEIN"/>
    <property type="match status" value="1"/>
</dbReference>
<dbReference type="AlphaFoldDB" id="A0A1E5VR09"/>
<dbReference type="Proteomes" id="UP000095767">
    <property type="component" value="Unassembled WGS sequence"/>
</dbReference>
<evidence type="ECO:0000313" key="4">
    <source>
        <dbReference type="Proteomes" id="UP000095767"/>
    </source>
</evidence>
<reference evidence="3 4" key="1">
    <citation type="submission" date="2016-09" db="EMBL/GenBank/DDBJ databases">
        <title>The draft genome of Dichanthelium oligosanthes: A C3 panicoid grass species.</title>
        <authorList>
            <person name="Studer A.J."/>
            <person name="Schnable J.C."/>
            <person name="Brutnell T.P."/>
        </authorList>
    </citation>
    <scope>NUCLEOTIDE SEQUENCE [LARGE SCALE GENOMIC DNA]</scope>
    <source>
        <strain evidence="4">cv. Kellogg 1175</strain>
        <tissue evidence="3">Leaf</tissue>
    </source>
</reference>
<accession>A0A1E5VR09</accession>
<dbReference type="CDD" id="cd09917">
    <property type="entry name" value="F-box_SF"/>
    <property type="match status" value="1"/>
</dbReference>
<dbReference type="InterPro" id="IPR005174">
    <property type="entry name" value="KIB1-4_b-propeller"/>
</dbReference>
<dbReference type="Pfam" id="PF12937">
    <property type="entry name" value="F-box-like"/>
    <property type="match status" value="1"/>
</dbReference>
<dbReference type="PANTHER" id="PTHR33110">
    <property type="entry name" value="F-BOX/KELCH-REPEAT PROTEIN-RELATED"/>
    <property type="match status" value="1"/>
</dbReference>
<proteinExistence type="predicted"/>
<dbReference type="InterPro" id="IPR036047">
    <property type="entry name" value="F-box-like_dom_sf"/>
</dbReference>
<dbReference type="InterPro" id="IPR001810">
    <property type="entry name" value="F-box_dom"/>
</dbReference>
<protein>
    <recommendedName>
        <fullName evidence="5">DUF295 domain-containing protein</fullName>
    </recommendedName>
</protein>
<dbReference type="Gene3D" id="1.20.1280.50">
    <property type="match status" value="1"/>
</dbReference>